<dbReference type="AlphaFoldDB" id="A0AAE3YKZ2"/>
<proteinExistence type="predicted"/>
<organism evidence="3 4">
    <name type="scientific">Catenuloplanes atrovinosus</name>
    <dbReference type="NCBI Taxonomy" id="137266"/>
    <lineage>
        <taxon>Bacteria</taxon>
        <taxon>Bacillati</taxon>
        <taxon>Actinomycetota</taxon>
        <taxon>Actinomycetes</taxon>
        <taxon>Micromonosporales</taxon>
        <taxon>Micromonosporaceae</taxon>
        <taxon>Catenuloplanes</taxon>
    </lineage>
</organism>
<dbReference type="SMART" id="SM00637">
    <property type="entry name" value="CBD_II"/>
    <property type="match status" value="1"/>
</dbReference>
<protein>
    <recommendedName>
        <fullName evidence="2">CBM2 domain-containing protein</fullName>
    </recommendedName>
</protein>
<feature type="chain" id="PRO_5042087467" description="CBM2 domain-containing protein" evidence="1">
    <location>
        <begin position="25"/>
        <end position="136"/>
    </location>
</feature>
<keyword evidence="1" id="KW-0732">Signal</keyword>
<name>A0AAE3YKZ2_9ACTN</name>
<dbReference type="InterPro" id="IPR012291">
    <property type="entry name" value="CBM2_carb-bd_dom_sf"/>
</dbReference>
<dbReference type="EMBL" id="JAVDYB010000001">
    <property type="protein sequence ID" value="MDR7274837.1"/>
    <property type="molecule type" value="Genomic_DNA"/>
</dbReference>
<evidence type="ECO:0000259" key="2">
    <source>
        <dbReference type="PROSITE" id="PS51173"/>
    </source>
</evidence>
<dbReference type="InterPro" id="IPR001919">
    <property type="entry name" value="CBD2"/>
</dbReference>
<evidence type="ECO:0000313" key="4">
    <source>
        <dbReference type="Proteomes" id="UP001183643"/>
    </source>
</evidence>
<dbReference type="GO" id="GO:0004553">
    <property type="term" value="F:hydrolase activity, hydrolyzing O-glycosyl compounds"/>
    <property type="evidence" value="ECO:0007669"/>
    <property type="project" value="InterPro"/>
</dbReference>
<dbReference type="Gene3D" id="2.60.40.290">
    <property type="match status" value="1"/>
</dbReference>
<dbReference type="Pfam" id="PF00553">
    <property type="entry name" value="CBM_2"/>
    <property type="match status" value="1"/>
</dbReference>
<dbReference type="SUPFAM" id="SSF49384">
    <property type="entry name" value="Carbohydrate-binding domain"/>
    <property type="match status" value="1"/>
</dbReference>
<dbReference type="GO" id="GO:0030247">
    <property type="term" value="F:polysaccharide binding"/>
    <property type="evidence" value="ECO:0007669"/>
    <property type="project" value="UniProtKB-UniRule"/>
</dbReference>
<gene>
    <name evidence="3" type="ORF">J2S41_001615</name>
</gene>
<dbReference type="RefSeq" id="WP_310365024.1">
    <property type="nucleotide sequence ID" value="NZ_JAVDYB010000001.1"/>
</dbReference>
<keyword evidence="4" id="KW-1185">Reference proteome</keyword>
<dbReference type="Proteomes" id="UP001183643">
    <property type="component" value="Unassembled WGS sequence"/>
</dbReference>
<sequence length="136" mass="14152">MRGGFAALLAACLIAVAPAVPASAAPAGEACDVSYQPTPGGNGIFDVRIIITNTSGYDITGWTLAFVLPPGQSYEGNPWEVIIVSDGSAVTGSNQPWNGPVKKDGKVQVGFKVRGPDYRVEPTRFTVNTEPCSVSP</sequence>
<evidence type="ECO:0000256" key="1">
    <source>
        <dbReference type="SAM" id="SignalP"/>
    </source>
</evidence>
<feature type="signal peptide" evidence="1">
    <location>
        <begin position="1"/>
        <end position="24"/>
    </location>
</feature>
<accession>A0AAE3YKZ2</accession>
<evidence type="ECO:0000313" key="3">
    <source>
        <dbReference type="EMBL" id="MDR7274837.1"/>
    </source>
</evidence>
<dbReference type="InterPro" id="IPR008965">
    <property type="entry name" value="CBM2/CBM3_carb-bd_dom_sf"/>
</dbReference>
<dbReference type="GO" id="GO:0005975">
    <property type="term" value="P:carbohydrate metabolic process"/>
    <property type="evidence" value="ECO:0007669"/>
    <property type="project" value="InterPro"/>
</dbReference>
<feature type="domain" description="CBM2" evidence="2">
    <location>
        <begin position="24"/>
        <end position="135"/>
    </location>
</feature>
<comment type="caution">
    <text evidence="3">The sequence shown here is derived from an EMBL/GenBank/DDBJ whole genome shotgun (WGS) entry which is preliminary data.</text>
</comment>
<dbReference type="PROSITE" id="PS51173">
    <property type="entry name" value="CBM2"/>
    <property type="match status" value="1"/>
</dbReference>
<reference evidence="3" key="1">
    <citation type="submission" date="2023-07" db="EMBL/GenBank/DDBJ databases">
        <title>Sequencing the genomes of 1000 actinobacteria strains.</title>
        <authorList>
            <person name="Klenk H.-P."/>
        </authorList>
    </citation>
    <scope>NUCLEOTIDE SEQUENCE</scope>
    <source>
        <strain evidence="3">DSM 44707</strain>
    </source>
</reference>